<comment type="catalytic activity">
    <reaction evidence="1 15">
        <text>Release of an N-terminal dipeptide from a peptide comprising four or more residues, with broad specificity. Also acts on dipeptidyl 2-naphthylamides.</text>
        <dbReference type="EC" id="3.4.14.4"/>
    </reaction>
</comment>
<evidence type="ECO:0000313" key="19">
    <source>
        <dbReference type="Proteomes" id="UP000054886"/>
    </source>
</evidence>
<dbReference type="InterPro" id="IPR039461">
    <property type="entry name" value="Peptidase_M49"/>
</dbReference>
<evidence type="ECO:0000256" key="14">
    <source>
        <dbReference type="ARBA" id="ARBA00032119"/>
    </source>
</evidence>
<dbReference type="PANTHER" id="PTHR23422">
    <property type="entry name" value="DIPEPTIDYL PEPTIDASE III-RELATED"/>
    <property type="match status" value="1"/>
</dbReference>
<evidence type="ECO:0000256" key="12">
    <source>
        <dbReference type="ARBA" id="ARBA00023049"/>
    </source>
</evidence>
<dbReference type="VEuPathDB" id="FungiDB:GWK60_C04609"/>
<dbReference type="GO" id="GO:0046872">
    <property type="term" value="F:metal ion binding"/>
    <property type="evidence" value="ECO:0007669"/>
    <property type="project" value="UniProtKB-KW"/>
</dbReference>
<dbReference type="EC" id="3.4.14.4" evidence="4 15"/>
<dbReference type="GO" id="GO:0008239">
    <property type="term" value="F:dipeptidyl-peptidase activity"/>
    <property type="evidence" value="ECO:0007669"/>
    <property type="project" value="UniProtKB-UniRule"/>
</dbReference>
<evidence type="ECO:0000256" key="10">
    <source>
        <dbReference type="ARBA" id="ARBA00022801"/>
    </source>
</evidence>
<dbReference type="VEuPathDB" id="FungiDB:GW608_C04895"/>
<dbReference type="VEuPathDB" id="FungiDB:GVI51_C04851"/>
<organism evidence="18 19">
    <name type="scientific">Candida glabrata</name>
    <name type="common">Yeast</name>
    <name type="synonym">Torulopsis glabrata</name>
    <dbReference type="NCBI Taxonomy" id="5478"/>
    <lineage>
        <taxon>Eukaryota</taxon>
        <taxon>Fungi</taxon>
        <taxon>Dikarya</taxon>
        <taxon>Ascomycota</taxon>
        <taxon>Saccharomycotina</taxon>
        <taxon>Saccharomycetes</taxon>
        <taxon>Saccharomycetales</taxon>
        <taxon>Saccharomycetaceae</taxon>
        <taxon>Nakaseomyces</taxon>
    </lineage>
</organism>
<evidence type="ECO:0000256" key="7">
    <source>
        <dbReference type="ARBA" id="ARBA00022490"/>
    </source>
</evidence>
<evidence type="ECO:0000256" key="6">
    <source>
        <dbReference type="ARBA" id="ARBA00022438"/>
    </source>
</evidence>
<proteinExistence type="inferred from homology"/>
<evidence type="ECO:0000313" key="18">
    <source>
        <dbReference type="EMBL" id="KTA96090.1"/>
    </source>
</evidence>
<dbReference type="FunFam" id="3.30.540.30:FF:000002">
    <property type="entry name" value="Dipeptidyl peptidase 3"/>
    <property type="match status" value="1"/>
</dbReference>
<keyword evidence="8 15" id="KW-0645">Protease</keyword>
<dbReference type="FunFam" id="3.30.540.30:FF:000001">
    <property type="entry name" value="Dipeptidyl peptidase 3"/>
    <property type="match status" value="1"/>
</dbReference>
<dbReference type="InterPro" id="IPR005317">
    <property type="entry name" value="Dipeptidyl-peptase3"/>
</dbReference>
<evidence type="ECO:0000256" key="3">
    <source>
        <dbReference type="ARBA" id="ARBA00010200"/>
    </source>
</evidence>
<dbReference type="Pfam" id="PF03571">
    <property type="entry name" value="Peptidase_M49"/>
    <property type="match status" value="1"/>
</dbReference>
<dbReference type="AlphaFoldDB" id="A0A0W0CQ92"/>
<feature type="binding site" evidence="17">
    <location>
        <position position="453"/>
    </location>
    <ligand>
        <name>Zn(2+)</name>
        <dbReference type="ChEBI" id="CHEBI:29105"/>
        <note>catalytic</note>
    </ligand>
</feature>
<dbReference type="GO" id="GO:0008235">
    <property type="term" value="F:metalloexopeptidase activity"/>
    <property type="evidence" value="ECO:0007669"/>
    <property type="project" value="InterPro"/>
</dbReference>
<evidence type="ECO:0000256" key="17">
    <source>
        <dbReference type="PIRSR" id="PIRSR007828-2"/>
    </source>
</evidence>
<dbReference type="OMA" id="QRYWIRD"/>
<keyword evidence="9 15" id="KW-0479">Metal-binding</keyword>
<evidence type="ECO:0000256" key="15">
    <source>
        <dbReference type="PIRNR" id="PIRNR007828"/>
    </source>
</evidence>
<keyword evidence="11 15" id="KW-0862">Zinc</keyword>
<evidence type="ECO:0000256" key="11">
    <source>
        <dbReference type="ARBA" id="ARBA00022833"/>
    </source>
</evidence>
<comment type="cofactor">
    <cofactor evidence="15 17">
        <name>Zn(2+)</name>
        <dbReference type="ChEBI" id="CHEBI:29105"/>
    </cofactor>
    <text evidence="15 17">Binds 1 zinc ion per subunit.</text>
</comment>
<protein>
    <recommendedName>
        <fullName evidence="5 15">Dipeptidyl peptidase 3</fullName>
        <ecNumber evidence="4 15">3.4.14.4</ecNumber>
    </recommendedName>
    <alternativeName>
        <fullName evidence="13 15">Dipeptidyl aminopeptidase III</fullName>
    </alternativeName>
    <alternativeName>
        <fullName evidence="14 15">Dipeptidyl peptidase III</fullName>
    </alternativeName>
</protein>
<dbReference type="VEuPathDB" id="FungiDB:B1J91_C05093g"/>
<evidence type="ECO:0000256" key="13">
    <source>
        <dbReference type="ARBA" id="ARBA00031288"/>
    </source>
</evidence>
<comment type="similarity">
    <text evidence="3 15">Belongs to the peptidase M49 family.</text>
</comment>
<keyword evidence="12 15" id="KW-0482">Metalloprotease</keyword>
<feature type="binding site" evidence="17">
    <location>
        <position position="458"/>
    </location>
    <ligand>
        <name>Zn(2+)</name>
        <dbReference type="ChEBI" id="CHEBI:29105"/>
        <note>catalytic</note>
    </ligand>
</feature>
<name>A0A0W0CQ92_CANGB</name>
<dbReference type="Gene3D" id="3.30.540.30">
    <property type="match status" value="3"/>
</dbReference>
<dbReference type="PANTHER" id="PTHR23422:SF11">
    <property type="entry name" value="DIPEPTIDYL PEPTIDASE 3"/>
    <property type="match status" value="1"/>
</dbReference>
<feature type="binding site" evidence="17">
    <location>
        <position position="510"/>
    </location>
    <ligand>
        <name>Zn(2+)</name>
        <dbReference type="ChEBI" id="CHEBI:29105"/>
        <note>catalytic</note>
    </ligand>
</feature>
<dbReference type="GO" id="GO:0004177">
    <property type="term" value="F:aminopeptidase activity"/>
    <property type="evidence" value="ECO:0007669"/>
    <property type="project" value="UniProtKB-KW"/>
</dbReference>
<reference evidence="18 19" key="1">
    <citation type="submission" date="2015-10" db="EMBL/GenBank/DDBJ databases">
        <title>Draft genomes sequences of Candida glabrata isolates 1A, 1B, 2A, 2B, 3A and 3B.</title>
        <authorList>
            <person name="Haavelsrud O.E."/>
            <person name="Gaustad P."/>
        </authorList>
    </citation>
    <scope>NUCLEOTIDE SEQUENCE [LARGE SCALE GENOMIC DNA]</scope>
    <source>
        <strain evidence="18">910700640</strain>
    </source>
</reference>
<evidence type="ECO:0000256" key="2">
    <source>
        <dbReference type="ARBA" id="ARBA00004496"/>
    </source>
</evidence>
<dbReference type="GO" id="GO:0006508">
    <property type="term" value="P:proteolysis"/>
    <property type="evidence" value="ECO:0007669"/>
    <property type="project" value="UniProtKB-KW"/>
</dbReference>
<evidence type="ECO:0000256" key="5">
    <source>
        <dbReference type="ARBA" id="ARBA00014713"/>
    </source>
</evidence>
<evidence type="ECO:0000256" key="4">
    <source>
        <dbReference type="ARBA" id="ARBA00012063"/>
    </source>
</evidence>
<comment type="caution">
    <text evidence="18">The sequence shown here is derived from an EMBL/GenBank/DDBJ whole genome shotgun (WGS) entry which is preliminary data.</text>
</comment>
<evidence type="ECO:0000256" key="8">
    <source>
        <dbReference type="ARBA" id="ARBA00022670"/>
    </source>
</evidence>
<keyword evidence="7 15" id="KW-0963">Cytoplasm</keyword>
<keyword evidence="10 15" id="KW-0378">Hydrolase</keyword>
<evidence type="ECO:0000256" key="9">
    <source>
        <dbReference type="ARBA" id="ARBA00022723"/>
    </source>
</evidence>
<evidence type="ECO:0000256" key="16">
    <source>
        <dbReference type="PIRSR" id="PIRSR007828-1"/>
    </source>
</evidence>
<gene>
    <name evidence="18" type="ORF">AO440_000578</name>
</gene>
<dbReference type="GO" id="GO:0005737">
    <property type="term" value="C:cytoplasm"/>
    <property type="evidence" value="ECO:0007669"/>
    <property type="project" value="UniProtKB-SubCell"/>
</dbReference>
<sequence length="704" mass="79817">MSYLADHDAPVTMLSVKEKFFPQLSDKEALYAHFMSKASHAGTRVVLRQVSSESEPIFDLVMTIHQKLGGSYDGIELAPNEIQFYLEYVSQFLTNLGNFKSFGDVKFIPRCRIESFKSIVQAASIDLGQHLRTVCGNQYSHVSLPYTSVNDLIEQGIYYVDDKVSLLGYTADGYTSSYYMGQGISLEDMKLLKEELFGKYNILPENTRIYKRANDEFYIFVASGAVENELEQYPKGVITLSNGTKVSFKFGDHTREMQLISKYLAEAKKYAANEYQIKMLDEYIRHFETGSSHAHKEAQKYWVKDISPVVETNIGFIETYREPSGIIGEYESLVAIQNKERTKKFGAMVSRAEEFISELPWSADFEKPKFNPPDFTSLEVLTFTGSGIPAGINIPNYDDVRLNIGFKNVSLGNILSASAKASAKHPPTFIKSEDRGIFEKYQSDSFEVQVGIHELLGHGSGKLLCQIEDGFNFDIENPPTGLDGKPVSTYYKLGETWGSKFGQLAGAFEECRAEVIAMYLITNRELLSIFGFTEKTDQDSIIYAGYLQMARAGLMALEFWDPKTRKWGQPHMQARFSIMKTFLKHSSDPNFLRINFDETKPNDLHIDLNPDLIESVGHACVKDYLHHLHIYKCSGDVEQGSAYFIDRSTVTEDLAKMRDTVISKRLPRRQFIQANSEIVDGKVLLHEYEETAIGMIQSFAEREF</sequence>
<dbReference type="VEuPathDB" id="FungiDB:CAGL0C05093g"/>
<evidence type="ECO:0000256" key="1">
    <source>
        <dbReference type="ARBA" id="ARBA00001336"/>
    </source>
</evidence>
<keyword evidence="6 15" id="KW-0031">Aminopeptidase</keyword>
<dbReference type="Proteomes" id="UP000054886">
    <property type="component" value="Unassembled WGS sequence"/>
</dbReference>
<accession>A0A0W0CQ92</accession>
<dbReference type="PhylomeDB" id="A0A0W0CQ92"/>
<feature type="active site" evidence="16">
    <location>
        <position position="454"/>
    </location>
</feature>
<dbReference type="EMBL" id="LLZZ01000174">
    <property type="protein sequence ID" value="KTA96090.1"/>
    <property type="molecule type" value="Genomic_DNA"/>
</dbReference>
<comment type="subcellular location">
    <subcellularLocation>
        <location evidence="2">Cytoplasm</location>
    </subcellularLocation>
</comment>
<dbReference type="PIRSF" id="PIRSF007828">
    <property type="entry name" value="Dipeptidyl-peptidase_III"/>
    <property type="match status" value="1"/>
</dbReference>